<proteinExistence type="predicted"/>
<keyword evidence="2" id="KW-1185">Reference proteome</keyword>
<reference evidence="1 2" key="1">
    <citation type="submission" date="2020-05" db="EMBL/GenBank/DDBJ databases">
        <title>Genomics and ecology of novel Flavobacterium phages from the Baltic Sea.</title>
        <authorList>
            <person name="Hoetzinger M."/>
            <person name="Nilsson E."/>
            <person name="Holmfeldt K."/>
        </authorList>
    </citation>
    <scope>NUCLEOTIDE SEQUENCE [LARGE SCALE GENOMIC DNA]</scope>
</reference>
<sequence length="73" mass="8767">MKVVKINTTAYEEEDFYLMTDLSEDDLYEVIMPIVNQERYGYEDYDNESLLLALKKRYPTNKVDIIEIEEISY</sequence>
<accession>A0A7D5G2V4</accession>
<dbReference type="Proteomes" id="UP000510645">
    <property type="component" value="Segment"/>
</dbReference>
<protein>
    <submittedName>
        <fullName evidence="1">Uncharacterized protein</fullName>
    </submittedName>
</protein>
<evidence type="ECO:0000313" key="1">
    <source>
        <dbReference type="EMBL" id="QLF85234.1"/>
    </source>
</evidence>
<name>A0A7D5G2V4_9CAUD</name>
<organism evidence="1 2">
    <name type="scientific">Flavobacterium phage vB_FspP_elemoA_7-9A</name>
    <dbReference type="NCBI Taxonomy" id="2743781"/>
    <lineage>
        <taxon>Viruses</taxon>
        <taxon>Duplodnaviria</taxon>
        <taxon>Heunggongvirae</taxon>
        <taxon>Uroviricota</taxon>
        <taxon>Caudoviricetes</taxon>
        <taxon>Elemovirus</taxon>
        <taxon>Elemovirus elemoA</taxon>
    </lineage>
</organism>
<dbReference type="EMBL" id="MT497017">
    <property type="protein sequence ID" value="QLF85234.1"/>
    <property type="molecule type" value="Genomic_DNA"/>
</dbReference>
<gene>
    <name evidence="1" type="ORF">elemo79Aphanotate_40</name>
</gene>
<evidence type="ECO:0000313" key="2">
    <source>
        <dbReference type="Proteomes" id="UP000510645"/>
    </source>
</evidence>